<feature type="region of interest" description="Disordered" evidence="1">
    <location>
        <begin position="21"/>
        <end position="77"/>
    </location>
</feature>
<feature type="non-terminal residue" evidence="2">
    <location>
        <position position="1"/>
    </location>
</feature>
<evidence type="ECO:0000313" key="3">
    <source>
        <dbReference type="Proteomes" id="UP001432027"/>
    </source>
</evidence>
<feature type="compositionally biased region" description="Basic and acidic residues" evidence="1">
    <location>
        <begin position="47"/>
        <end position="57"/>
    </location>
</feature>
<dbReference type="AlphaFoldDB" id="A0AAV5STY8"/>
<organism evidence="2 3">
    <name type="scientific">Pristionchus entomophagus</name>
    <dbReference type="NCBI Taxonomy" id="358040"/>
    <lineage>
        <taxon>Eukaryota</taxon>
        <taxon>Metazoa</taxon>
        <taxon>Ecdysozoa</taxon>
        <taxon>Nematoda</taxon>
        <taxon>Chromadorea</taxon>
        <taxon>Rhabditida</taxon>
        <taxon>Rhabditina</taxon>
        <taxon>Diplogasteromorpha</taxon>
        <taxon>Diplogasteroidea</taxon>
        <taxon>Neodiplogasteridae</taxon>
        <taxon>Pristionchus</taxon>
    </lineage>
</organism>
<dbReference type="EMBL" id="BTSX01000002">
    <property type="protein sequence ID" value="GMS86155.1"/>
    <property type="molecule type" value="Genomic_DNA"/>
</dbReference>
<name>A0AAV5STY8_9BILA</name>
<gene>
    <name evidence="2" type="ORF">PENTCL1PPCAC_8330</name>
</gene>
<dbReference type="Proteomes" id="UP001432027">
    <property type="component" value="Unassembled WGS sequence"/>
</dbReference>
<feature type="region of interest" description="Disordered" evidence="1">
    <location>
        <begin position="117"/>
        <end position="145"/>
    </location>
</feature>
<comment type="caution">
    <text evidence="2">The sequence shown here is derived from an EMBL/GenBank/DDBJ whole genome shotgun (WGS) entry which is preliminary data.</text>
</comment>
<keyword evidence="3" id="KW-1185">Reference proteome</keyword>
<protein>
    <submittedName>
        <fullName evidence="2">Uncharacterized protein</fullName>
    </submittedName>
</protein>
<reference evidence="2" key="1">
    <citation type="submission" date="2023-10" db="EMBL/GenBank/DDBJ databases">
        <title>Genome assembly of Pristionchus species.</title>
        <authorList>
            <person name="Yoshida K."/>
            <person name="Sommer R.J."/>
        </authorList>
    </citation>
    <scope>NUCLEOTIDE SEQUENCE</scope>
    <source>
        <strain evidence="2">RS0144</strain>
    </source>
</reference>
<sequence>CSAHDQLARKVTAQVEVEGEGLDIRPAPIDGDFSETPAISRNVNPLFDERDPRDPSYHPKHYTSLDEELPEKKSPDQIQNACTRIEALHSSQGVVSAEGSIPKKRCGGSETRCIRDRLSNDPRQSTGSHGQGIQIPFGLRETKTR</sequence>
<accession>A0AAV5STY8</accession>
<evidence type="ECO:0000313" key="2">
    <source>
        <dbReference type="EMBL" id="GMS86155.1"/>
    </source>
</evidence>
<proteinExistence type="predicted"/>
<evidence type="ECO:0000256" key="1">
    <source>
        <dbReference type="SAM" id="MobiDB-lite"/>
    </source>
</evidence>
<feature type="non-terminal residue" evidence="2">
    <location>
        <position position="145"/>
    </location>
</feature>